<dbReference type="NCBIfam" id="TIGR00247">
    <property type="entry name" value="endolytic transglycosylase MltG"/>
    <property type="match status" value="1"/>
</dbReference>
<comment type="function">
    <text evidence="7">Functions as a peptidoglycan terminase that cleaves nascent peptidoglycan strands endolytically to terminate their elongation.</text>
</comment>
<evidence type="ECO:0000256" key="1">
    <source>
        <dbReference type="ARBA" id="ARBA00022475"/>
    </source>
</evidence>
<dbReference type="InterPro" id="IPR003770">
    <property type="entry name" value="MLTG-like"/>
</dbReference>
<gene>
    <name evidence="7 9" type="primary">mltG</name>
    <name evidence="9" type="ORF">GCM10009788_40960</name>
</gene>
<comment type="similarity">
    <text evidence="7">Belongs to the transglycosylase MltG family.</text>
</comment>
<feature type="transmembrane region" description="Helical" evidence="7">
    <location>
        <begin position="38"/>
        <end position="57"/>
    </location>
</feature>
<comment type="subcellular location">
    <subcellularLocation>
        <location evidence="7">Cell membrane</location>
        <topology evidence="7">Single-pass membrane protein</topology>
    </subcellularLocation>
</comment>
<name>A0ABN2B4Q3_9ACTN</name>
<accession>A0ABN2B4Q3</accession>
<dbReference type="HAMAP" id="MF_02065">
    <property type="entry name" value="MltG"/>
    <property type="match status" value="1"/>
</dbReference>
<dbReference type="EC" id="4.2.2.29" evidence="7"/>
<keyword evidence="2 7" id="KW-0812">Transmembrane</keyword>
<sequence>MTEPPLPEPVQDAGHDLLPSSGTPAGGRRRAARRRRGGCLPILIVVALFCALVAWFARGAVSDVKDMFAGPEDYAGPGSGEVTFVIDPGQSVASMGAELEELGVVASGEAFVDAAAKDSRSTKIQAGTYLLKSRMKAADVVAILVDPANVSTETVTIPEGLRVVDIVDVIAKRTDFTKKQLNAALQSPDQLGLPDYAGGNPEGYLFPATYTISPNETPAEFLKSMVDRWKRAADDAGLDAAAQRLGYTAHELMTIASLVQVEGKTAEDMAKIARVILNRVENPGTAGQTGRLQIDATVDYALGRKLTVGLTQAERDDTDSPYNTFRIQGLPPGPISAPGDDAITAAMNPPDGNWYYYVTVNLRTGETKFAATYDEFLTYRNELRDYCANESQGAC</sequence>
<proteinExistence type="inferred from homology"/>
<evidence type="ECO:0000256" key="7">
    <source>
        <dbReference type="HAMAP-Rule" id="MF_02065"/>
    </source>
</evidence>
<keyword evidence="3 7" id="KW-1133">Transmembrane helix</keyword>
<feature type="region of interest" description="Disordered" evidence="8">
    <location>
        <begin position="1"/>
        <end position="30"/>
    </location>
</feature>
<comment type="catalytic activity">
    <reaction evidence="7">
        <text>a peptidoglycan chain = a peptidoglycan chain with N-acetyl-1,6-anhydromuramyl-[peptide] at the reducing end + a peptidoglycan chain with N-acetylglucosamine at the non-reducing end.</text>
        <dbReference type="EC" id="4.2.2.29"/>
    </reaction>
</comment>
<evidence type="ECO:0000256" key="6">
    <source>
        <dbReference type="ARBA" id="ARBA00023316"/>
    </source>
</evidence>
<dbReference type="Pfam" id="PF02618">
    <property type="entry name" value="YceG"/>
    <property type="match status" value="1"/>
</dbReference>
<dbReference type="Gene3D" id="3.30.1490.480">
    <property type="entry name" value="Endolytic murein transglycosylase"/>
    <property type="match status" value="1"/>
</dbReference>
<keyword evidence="6 7" id="KW-0961">Cell wall biogenesis/degradation</keyword>
<evidence type="ECO:0000256" key="3">
    <source>
        <dbReference type="ARBA" id="ARBA00022989"/>
    </source>
</evidence>
<keyword evidence="10" id="KW-1185">Reference proteome</keyword>
<keyword evidence="4 7" id="KW-0472">Membrane</keyword>
<dbReference type="PANTHER" id="PTHR30518">
    <property type="entry name" value="ENDOLYTIC MUREIN TRANSGLYCOSYLASE"/>
    <property type="match status" value="1"/>
</dbReference>
<feature type="site" description="Important for catalytic activity" evidence="7">
    <location>
        <position position="262"/>
    </location>
</feature>
<protein>
    <recommendedName>
        <fullName evidence="7">Endolytic murein transglycosylase</fullName>
        <ecNumber evidence="7">4.2.2.29</ecNumber>
    </recommendedName>
    <alternativeName>
        <fullName evidence="7">Peptidoglycan lytic transglycosylase</fullName>
    </alternativeName>
    <alternativeName>
        <fullName evidence="7">Peptidoglycan polymerization terminase</fullName>
    </alternativeName>
</protein>
<dbReference type="EMBL" id="BAAAOR010000030">
    <property type="protein sequence ID" value="GAA1533841.1"/>
    <property type="molecule type" value="Genomic_DNA"/>
</dbReference>
<dbReference type="PANTHER" id="PTHR30518:SF2">
    <property type="entry name" value="ENDOLYTIC MUREIN TRANSGLYCOSYLASE"/>
    <property type="match status" value="1"/>
</dbReference>
<dbReference type="CDD" id="cd08010">
    <property type="entry name" value="MltG_like"/>
    <property type="match status" value="1"/>
</dbReference>
<evidence type="ECO:0000313" key="10">
    <source>
        <dbReference type="Proteomes" id="UP001500842"/>
    </source>
</evidence>
<dbReference type="RefSeq" id="WP_344113256.1">
    <property type="nucleotide sequence ID" value="NZ_BAAAOR010000030.1"/>
</dbReference>
<dbReference type="Proteomes" id="UP001500842">
    <property type="component" value="Unassembled WGS sequence"/>
</dbReference>
<keyword evidence="1 7" id="KW-1003">Cell membrane</keyword>
<evidence type="ECO:0000256" key="8">
    <source>
        <dbReference type="SAM" id="MobiDB-lite"/>
    </source>
</evidence>
<comment type="caution">
    <text evidence="9">The sequence shown here is derived from an EMBL/GenBank/DDBJ whole genome shotgun (WGS) entry which is preliminary data.</text>
</comment>
<evidence type="ECO:0000256" key="2">
    <source>
        <dbReference type="ARBA" id="ARBA00022692"/>
    </source>
</evidence>
<evidence type="ECO:0000256" key="5">
    <source>
        <dbReference type="ARBA" id="ARBA00023239"/>
    </source>
</evidence>
<evidence type="ECO:0000313" key="9">
    <source>
        <dbReference type="EMBL" id="GAA1533841.1"/>
    </source>
</evidence>
<keyword evidence="5 7" id="KW-0456">Lyase</keyword>
<reference evidence="9 10" key="1">
    <citation type="journal article" date="2019" name="Int. J. Syst. Evol. Microbiol.">
        <title>The Global Catalogue of Microorganisms (GCM) 10K type strain sequencing project: providing services to taxonomists for standard genome sequencing and annotation.</title>
        <authorList>
            <consortium name="The Broad Institute Genomics Platform"/>
            <consortium name="The Broad Institute Genome Sequencing Center for Infectious Disease"/>
            <person name="Wu L."/>
            <person name="Ma J."/>
        </authorList>
    </citation>
    <scope>NUCLEOTIDE SEQUENCE [LARGE SCALE GENOMIC DNA]</scope>
    <source>
        <strain evidence="9 10">JCM 14942</strain>
    </source>
</reference>
<evidence type="ECO:0000256" key="4">
    <source>
        <dbReference type="ARBA" id="ARBA00023136"/>
    </source>
</evidence>
<organism evidence="9 10">
    <name type="scientific">Nocardioides humi</name>
    <dbReference type="NCBI Taxonomy" id="449461"/>
    <lineage>
        <taxon>Bacteria</taxon>
        <taxon>Bacillati</taxon>
        <taxon>Actinomycetota</taxon>
        <taxon>Actinomycetes</taxon>
        <taxon>Propionibacteriales</taxon>
        <taxon>Nocardioidaceae</taxon>
        <taxon>Nocardioides</taxon>
    </lineage>
</organism>